<evidence type="ECO:0008006" key="4">
    <source>
        <dbReference type="Google" id="ProtNLM"/>
    </source>
</evidence>
<organism evidence="2 3">
    <name type="scientific">Inhella inkyongensis</name>
    <dbReference type="NCBI Taxonomy" id="392593"/>
    <lineage>
        <taxon>Bacteria</taxon>
        <taxon>Pseudomonadati</taxon>
        <taxon>Pseudomonadota</taxon>
        <taxon>Betaproteobacteria</taxon>
        <taxon>Burkholderiales</taxon>
        <taxon>Sphaerotilaceae</taxon>
        <taxon>Inhella</taxon>
    </lineage>
</organism>
<dbReference type="AlphaFoldDB" id="A0A840S945"/>
<feature type="transmembrane region" description="Helical" evidence="1">
    <location>
        <begin position="343"/>
        <end position="362"/>
    </location>
</feature>
<dbReference type="PANTHER" id="PTHR33406:SF13">
    <property type="entry name" value="MEMBRANE PROTEIN YDFJ"/>
    <property type="match status" value="1"/>
</dbReference>
<dbReference type="GO" id="GO:0005886">
    <property type="term" value="C:plasma membrane"/>
    <property type="evidence" value="ECO:0007669"/>
    <property type="project" value="TreeGrafter"/>
</dbReference>
<feature type="transmembrane region" description="Helical" evidence="1">
    <location>
        <begin position="705"/>
        <end position="729"/>
    </location>
</feature>
<gene>
    <name evidence="2" type="ORF">HNQ51_002259</name>
</gene>
<dbReference type="SUPFAM" id="SSF82866">
    <property type="entry name" value="Multidrug efflux transporter AcrB transmembrane domain"/>
    <property type="match status" value="2"/>
</dbReference>
<dbReference type="Proteomes" id="UP000554837">
    <property type="component" value="Unassembled WGS sequence"/>
</dbReference>
<dbReference type="RefSeq" id="WP_138855030.1">
    <property type="nucleotide sequence ID" value="NZ_CP040709.1"/>
</dbReference>
<accession>A0A840S945</accession>
<comment type="caution">
    <text evidence="2">The sequence shown here is derived from an EMBL/GenBank/DDBJ whole genome shotgun (WGS) entry which is preliminary data.</text>
</comment>
<keyword evidence="1" id="KW-1133">Transmembrane helix</keyword>
<feature type="transmembrane region" description="Helical" evidence="1">
    <location>
        <begin position="259"/>
        <end position="278"/>
    </location>
</feature>
<keyword evidence="1" id="KW-0812">Transmembrane</keyword>
<evidence type="ECO:0000256" key="1">
    <source>
        <dbReference type="SAM" id="Phobius"/>
    </source>
</evidence>
<keyword evidence="3" id="KW-1185">Reference proteome</keyword>
<protein>
    <recommendedName>
        <fullName evidence="4">SSD domain-containing protein</fullName>
    </recommendedName>
</protein>
<feature type="transmembrane region" description="Helical" evidence="1">
    <location>
        <begin position="674"/>
        <end position="693"/>
    </location>
</feature>
<dbReference type="PANTHER" id="PTHR33406">
    <property type="entry name" value="MEMBRANE PROTEIN MJ1562-RELATED"/>
    <property type="match status" value="1"/>
</dbReference>
<name>A0A840S945_9BURK</name>
<reference evidence="2 3" key="1">
    <citation type="submission" date="2020-08" db="EMBL/GenBank/DDBJ databases">
        <title>Genomic Encyclopedia of Type Strains, Phase IV (KMG-IV): sequencing the most valuable type-strain genomes for metagenomic binning, comparative biology and taxonomic classification.</title>
        <authorList>
            <person name="Goeker M."/>
        </authorList>
    </citation>
    <scope>NUCLEOTIDE SEQUENCE [LARGE SCALE GENOMIC DNA]</scope>
    <source>
        <strain evidence="2 3">DSM 23958</strain>
    </source>
</reference>
<dbReference type="InterPro" id="IPR050545">
    <property type="entry name" value="Mycobact_MmpL"/>
</dbReference>
<feature type="transmembrane region" description="Helical" evidence="1">
    <location>
        <begin position="231"/>
        <end position="252"/>
    </location>
</feature>
<dbReference type="OrthoDB" id="9958434at2"/>
<dbReference type="EMBL" id="JACHHO010000003">
    <property type="protein sequence ID" value="MBB5204940.1"/>
    <property type="molecule type" value="Genomic_DNA"/>
</dbReference>
<evidence type="ECO:0000313" key="3">
    <source>
        <dbReference type="Proteomes" id="UP000554837"/>
    </source>
</evidence>
<dbReference type="Gene3D" id="1.20.1640.10">
    <property type="entry name" value="Multidrug efflux transporter AcrB transmembrane domain"/>
    <property type="match status" value="2"/>
</dbReference>
<proteinExistence type="predicted"/>
<sequence>MKSAPMTRRGAWLCLALALLITLFFFSLNLRVPSSGIVQDALLDGSNRYAQWNAQAQKVGSIQQGEPLSFVLAYPKGLDLQGLRQIEAMTQAARRLFPEGQVWSLAANAVDYRVQDGALHSQPWLSRQRLETKDFDLAAWKQAVAGDASVYGTLVGRQFDYAQVLVFLPASYDEQGVVDRVAEFLEQREISQLEWLLWKGDIRPAPEHANVSLGGWSVARGLMHYALISDVMLYSTVGLVLATLAAVFSLGSWRQALQVSLWIFVSFVVARGAIPLMADLGLRFYGQPIYERVYFLLVMSALIVSGISLNVRAFEAYNQQWQHEPGAARLSLWARVRPMHAKFNVVVAIAVLNFATLPQIGIRGLLEVGVLTGIGLLVQRLIVSTALPALHAWLGGEPSEARRIPGAAAYQRAVNALPRAALALLERLGPRRSLALSLGLTGLALAGAATVVLHDMRSPVNARWIAVQERPIDYLPGTIVDRGRALLNQPEGAGFARLNFLVQPAREGAPRTGPTRPAPHGGMSSRAEPVLLMTEQTAASDPAFIAQTLAFQQRVQALADAYPVRSALDKLSEIAAKSPDVGTPLPASRQQAHELLQLMRWDFADSPLADFFWSDAGYVLFAAHPADNSRELRAFADAVMQLAQAEFPQLRVLPFGRLHTYHQTDEYISQGKPLNVLLSFPLVLGLAWAWLVWSQRGRPALISPLRSAAALCLPFAFAYSVVVLVMAAFSLPLDQATACATALGINAAVDFGLYVLEDYRQALARGLTAPQALRLALGERGAVTVIDAKLNIVCFSLLLLSSFVPIQRLGLLLIVLLLACALGVLFLMAGALAYCVRPAPHTSNQKVPA</sequence>
<feature type="transmembrane region" description="Helical" evidence="1">
    <location>
        <begin position="293"/>
        <end position="311"/>
    </location>
</feature>
<keyword evidence="1" id="KW-0472">Membrane</keyword>
<feature type="transmembrane region" description="Helical" evidence="1">
    <location>
        <begin position="790"/>
        <end position="806"/>
    </location>
</feature>
<evidence type="ECO:0000313" key="2">
    <source>
        <dbReference type="EMBL" id="MBB5204940.1"/>
    </source>
</evidence>
<feature type="transmembrane region" description="Helical" evidence="1">
    <location>
        <begin position="812"/>
        <end position="836"/>
    </location>
</feature>